<dbReference type="InterPro" id="IPR006558">
    <property type="entry name" value="LamG-like"/>
</dbReference>
<evidence type="ECO:0000256" key="2">
    <source>
        <dbReference type="ARBA" id="ARBA00023157"/>
    </source>
</evidence>
<dbReference type="Gene3D" id="2.60.120.200">
    <property type="match status" value="1"/>
</dbReference>
<feature type="domain" description="LamG-like jellyroll fold" evidence="3">
    <location>
        <begin position="35"/>
        <end position="185"/>
    </location>
</feature>
<dbReference type="Pfam" id="PF13385">
    <property type="entry name" value="Laminin_G_3"/>
    <property type="match status" value="1"/>
</dbReference>
<organism evidence="4 5">
    <name type="scientific">Nonomuraea ferruginea</name>
    <dbReference type="NCBI Taxonomy" id="46174"/>
    <lineage>
        <taxon>Bacteria</taxon>
        <taxon>Bacillati</taxon>
        <taxon>Actinomycetota</taxon>
        <taxon>Actinomycetes</taxon>
        <taxon>Streptosporangiales</taxon>
        <taxon>Streptosporangiaceae</taxon>
        <taxon>Nonomuraea</taxon>
    </lineage>
</organism>
<protein>
    <submittedName>
        <fullName evidence="4">LamG domain-containing protein</fullName>
    </submittedName>
</protein>
<keyword evidence="5" id="KW-1185">Reference proteome</keyword>
<evidence type="ECO:0000313" key="4">
    <source>
        <dbReference type="EMBL" id="MDA0639497.1"/>
    </source>
</evidence>
<dbReference type="RefSeq" id="WP_271274985.1">
    <property type="nucleotide sequence ID" value="NZ_BAABFD010000007.1"/>
</dbReference>
<keyword evidence="1" id="KW-0732">Signal</keyword>
<dbReference type="PANTHER" id="PTHR46943">
    <property type="entry name" value="PENTRAXIN-RELATED PROTEIN PTX3"/>
    <property type="match status" value="1"/>
</dbReference>
<dbReference type="InterPro" id="IPR042837">
    <property type="entry name" value="PTX3"/>
</dbReference>
<reference evidence="4 5" key="1">
    <citation type="submission" date="2022-11" db="EMBL/GenBank/DDBJ databases">
        <title>Nonomuraea corallina sp. nov., a new species of the genus Nonomuraea isolated from sea side sediment in Thai sea.</title>
        <authorList>
            <person name="Ngamcharungchit C."/>
            <person name="Matsumoto A."/>
            <person name="Suriyachadkun C."/>
            <person name="Panbangred W."/>
            <person name="Inahashi Y."/>
            <person name="Intra B."/>
        </authorList>
    </citation>
    <scope>NUCLEOTIDE SEQUENCE [LARGE SCALE GENOMIC DNA]</scope>
    <source>
        <strain evidence="4 5">DSM 43553</strain>
    </source>
</reference>
<accession>A0ABT4SQG8</accession>
<dbReference type="Proteomes" id="UP001212498">
    <property type="component" value="Unassembled WGS sequence"/>
</dbReference>
<dbReference type="PANTHER" id="PTHR46943:SF1">
    <property type="entry name" value="PENTRAXIN-RELATED PROTEIN PTX3"/>
    <property type="match status" value="1"/>
</dbReference>
<dbReference type="SUPFAM" id="SSF49899">
    <property type="entry name" value="Concanavalin A-like lectins/glucanases"/>
    <property type="match status" value="1"/>
</dbReference>
<comment type="caution">
    <text evidence="4">The sequence shown here is derived from an EMBL/GenBank/DDBJ whole genome shotgun (WGS) entry which is preliminary data.</text>
</comment>
<evidence type="ECO:0000259" key="3">
    <source>
        <dbReference type="SMART" id="SM00560"/>
    </source>
</evidence>
<sequence>MDQAAGWLGSPMGALVLDGAGDHAATTGPVVSTSRSFAVAGWVTAAGRPTARSAVFSQAGSTNSGFTVRYDPSAADGAGGWQVEMPGSDASGAVAQRAEHSAYQSQLDWDHVAIVYDSFADVLRLYVNGWLEETEERVSARWHTIGFDATGPLQLGRTKTAGAWGEHWSGVIDDVWAFSGVLTQEQIQTLAGYTELPSDSPF</sequence>
<evidence type="ECO:0000313" key="5">
    <source>
        <dbReference type="Proteomes" id="UP001212498"/>
    </source>
</evidence>
<dbReference type="EMBL" id="JAPNUD010000004">
    <property type="protein sequence ID" value="MDA0639497.1"/>
    <property type="molecule type" value="Genomic_DNA"/>
</dbReference>
<dbReference type="InterPro" id="IPR013320">
    <property type="entry name" value="ConA-like_dom_sf"/>
</dbReference>
<keyword evidence="2" id="KW-1015">Disulfide bond</keyword>
<name>A0ABT4SQG8_9ACTN</name>
<dbReference type="SMART" id="SM00560">
    <property type="entry name" value="LamGL"/>
    <property type="match status" value="1"/>
</dbReference>
<evidence type="ECO:0000256" key="1">
    <source>
        <dbReference type="ARBA" id="ARBA00022729"/>
    </source>
</evidence>
<gene>
    <name evidence="4" type="ORF">OUY24_02560</name>
</gene>
<proteinExistence type="predicted"/>